<evidence type="ECO:0000256" key="13">
    <source>
        <dbReference type="RuleBase" id="RU003555"/>
    </source>
</evidence>
<keyword evidence="9 11" id="KW-0238">DNA-binding</keyword>
<comment type="function">
    <text evidence="13">DNA-dependent ATPase involved in processing of recombination intermediates, plays a role in repairing DNA breaks. Stimulates the branch migration of RecA-mediated strand transfer reactions, allowing the 3' invading strand to extend heteroduplex DNA faster. Binds ssDNA in the presence of ADP but not other nucleotides, has ATPase activity that is stimulated by ssDNA and various branched DNA structures, but inhibited by SSB. Does not have RecA's homology-searching function.</text>
</comment>
<feature type="binding site" evidence="11">
    <location>
        <begin position="96"/>
        <end position="103"/>
    </location>
    <ligand>
        <name>ATP</name>
        <dbReference type="ChEBI" id="CHEBI:30616"/>
    </ligand>
</feature>
<reference evidence="16" key="1">
    <citation type="submission" date="2019-01" db="EMBL/GenBank/DDBJ databases">
        <title>Draft genomes of a novel of Sporanaerobacter strains.</title>
        <authorList>
            <person name="Ma S."/>
        </authorList>
    </citation>
    <scope>NUCLEOTIDE SEQUENCE [LARGE SCALE GENOMIC DNA]</scope>
    <source>
        <strain evidence="16">NJN-17</strain>
    </source>
</reference>
<dbReference type="Pfam" id="PF18073">
    <property type="entry name" value="Zn_ribbon_LapB"/>
    <property type="match status" value="1"/>
</dbReference>
<dbReference type="PANTHER" id="PTHR32472">
    <property type="entry name" value="DNA REPAIR PROTEIN RADA"/>
    <property type="match status" value="1"/>
</dbReference>
<keyword evidence="7 11" id="KW-0067">ATP-binding</keyword>
<dbReference type="InterPro" id="IPR004504">
    <property type="entry name" value="DNA_repair_RadA"/>
</dbReference>
<keyword evidence="8 11" id="KW-0346">Stress response</keyword>
<dbReference type="NCBIfam" id="TIGR00416">
    <property type="entry name" value="sms"/>
    <property type="match status" value="1"/>
</dbReference>
<dbReference type="PRINTS" id="PR01874">
    <property type="entry name" value="DNAREPAIRADA"/>
</dbReference>
<dbReference type="AlphaFoldDB" id="A0A410QFV3"/>
<dbReference type="SUPFAM" id="SSF52540">
    <property type="entry name" value="P-loop containing nucleoside triphosphate hydrolases"/>
    <property type="match status" value="1"/>
</dbReference>
<evidence type="ECO:0000256" key="2">
    <source>
        <dbReference type="ARBA" id="ARBA00022741"/>
    </source>
</evidence>
<gene>
    <name evidence="11 15" type="primary">radA</name>
    <name evidence="15" type="ORF">EQM13_14570</name>
</gene>
<dbReference type="GO" id="GO:0005524">
    <property type="term" value="F:ATP binding"/>
    <property type="evidence" value="ECO:0007669"/>
    <property type="project" value="UniProtKB-UniRule"/>
</dbReference>
<keyword evidence="3 11" id="KW-0227">DNA damage</keyword>
<comment type="domain">
    <text evidence="11">The middle region has homology to RecA with ATPase motifs including the RadA KNRFG motif, while the C-terminus is homologous to Lon protease.</text>
</comment>
<keyword evidence="2 11" id="KW-0547">Nucleotide-binding</keyword>
<feature type="region of interest" description="Lon-protease-like" evidence="11">
    <location>
        <begin position="352"/>
        <end position="456"/>
    </location>
</feature>
<dbReference type="GO" id="GO:0000725">
    <property type="term" value="P:recombinational repair"/>
    <property type="evidence" value="ECO:0007669"/>
    <property type="project" value="UniProtKB-UniRule"/>
</dbReference>
<proteinExistence type="inferred from homology"/>
<dbReference type="Gene3D" id="3.40.50.300">
    <property type="entry name" value="P-loop containing nucleotide triphosphate hydrolases"/>
    <property type="match status" value="1"/>
</dbReference>
<evidence type="ECO:0000256" key="12">
    <source>
        <dbReference type="NCBIfam" id="TIGR00416"/>
    </source>
</evidence>
<dbReference type="InterPro" id="IPR041166">
    <property type="entry name" value="Rubredoxin_2"/>
</dbReference>
<dbReference type="InterPro" id="IPR027417">
    <property type="entry name" value="P-loop_NTPase"/>
</dbReference>
<name>A0A410QFV3_9FIRM</name>
<dbReference type="CDD" id="cd01121">
    <property type="entry name" value="RadA_SMS_N"/>
    <property type="match status" value="1"/>
</dbReference>
<dbReference type="HAMAP" id="MF_01498">
    <property type="entry name" value="RadA_bact"/>
    <property type="match status" value="1"/>
</dbReference>
<feature type="domain" description="RecA family profile 1" evidence="14">
    <location>
        <begin position="67"/>
        <end position="216"/>
    </location>
</feature>
<dbReference type="GO" id="GO:0140664">
    <property type="term" value="F:ATP-dependent DNA damage sensor activity"/>
    <property type="evidence" value="ECO:0007669"/>
    <property type="project" value="InterPro"/>
</dbReference>
<keyword evidence="6 13" id="KW-0862">Zinc</keyword>
<dbReference type="Gene3D" id="3.30.230.10">
    <property type="match status" value="1"/>
</dbReference>
<keyword evidence="4 13" id="KW-0863">Zinc-finger</keyword>
<evidence type="ECO:0000256" key="10">
    <source>
        <dbReference type="ARBA" id="ARBA00023204"/>
    </source>
</evidence>
<dbReference type="FunFam" id="3.40.50.300:FF:000050">
    <property type="entry name" value="DNA repair protein RadA"/>
    <property type="match status" value="1"/>
</dbReference>
<keyword evidence="5" id="KW-0378">Hydrolase</keyword>
<dbReference type="GO" id="GO:0008270">
    <property type="term" value="F:zinc ion binding"/>
    <property type="evidence" value="ECO:0007669"/>
    <property type="project" value="UniProtKB-KW"/>
</dbReference>
<dbReference type="RefSeq" id="WP_071140172.1">
    <property type="nucleotide sequence ID" value="NZ_CP035282.1"/>
</dbReference>
<accession>A0A410QFV3</accession>
<feature type="short sequence motif" description="RadA KNRFG motif" evidence="11">
    <location>
        <begin position="253"/>
        <end position="257"/>
    </location>
</feature>
<dbReference type="GO" id="GO:0005829">
    <property type="term" value="C:cytosol"/>
    <property type="evidence" value="ECO:0007669"/>
    <property type="project" value="TreeGrafter"/>
</dbReference>
<dbReference type="Pfam" id="PF13541">
    <property type="entry name" value="ChlI"/>
    <property type="match status" value="1"/>
</dbReference>
<comment type="similarity">
    <text evidence="11 13">Belongs to the RecA family. RadA subfamily.</text>
</comment>
<evidence type="ECO:0000256" key="6">
    <source>
        <dbReference type="ARBA" id="ARBA00022833"/>
    </source>
</evidence>
<evidence type="ECO:0000313" key="15">
    <source>
        <dbReference type="EMBL" id="QAT62704.1"/>
    </source>
</evidence>
<dbReference type="GO" id="GO:0003684">
    <property type="term" value="F:damaged DNA binding"/>
    <property type="evidence" value="ECO:0007669"/>
    <property type="project" value="InterPro"/>
</dbReference>
<keyword evidence="16" id="KW-1185">Reference proteome</keyword>
<dbReference type="InterPro" id="IPR003593">
    <property type="entry name" value="AAA+_ATPase"/>
</dbReference>
<keyword evidence="10 11" id="KW-0234">DNA repair</keyword>
<evidence type="ECO:0000256" key="5">
    <source>
        <dbReference type="ARBA" id="ARBA00022801"/>
    </source>
</evidence>
<evidence type="ECO:0000256" key="8">
    <source>
        <dbReference type="ARBA" id="ARBA00023016"/>
    </source>
</evidence>
<protein>
    <recommendedName>
        <fullName evidence="11 12">DNA repair protein RadA</fullName>
    </recommendedName>
</protein>
<dbReference type="Pfam" id="PF13481">
    <property type="entry name" value="AAA_25"/>
    <property type="match status" value="1"/>
</dbReference>
<sequence length="456" mass="50253">MKLKTKYVCQNCGYETLRWLGKCPSCNAWNSFVEEVIKREEKTSHINTLDNISERKIERLIDVEIDEEDRIEIGIEEFDRVLGGGIVKGSLILVGGEPGIGKSTLLIQMANQLSKKGLKILYASGEESFKQIKIRAERLNLNSQELYIISETNLDIIEKGIDKILPDILIIDSVQTVYSSDIMSAPGSVSQVRESTYKLMKIAKEKAIATFIVGHVTKEGSIAGPKVLEHMVDTVLYLEGEMYHSYRILRAVKNRFGSTNEIGMFEMKDKGLEEIEDPSAALLSGRPMDTSGTVVVPSIEGTRPMLVEVQSLVSSTPFGIPRRVAMGIDYNKVILMIAVLEKKMGYKLQNYDVYINIAGGIKSKEPSMDLGIIISIASSYKDAFISPGTVVMGEVGLAGEVRSVSFVERRVKEAAKLGFDTALIPKANLKDIKDVKGIKIIGISSVEEGLNMVFGG</sequence>
<evidence type="ECO:0000256" key="7">
    <source>
        <dbReference type="ARBA" id="ARBA00022840"/>
    </source>
</evidence>
<dbReference type="InterPro" id="IPR014721">
    <property type="entry name" value="Ribsml_uS5_D2-typ_fold_subgr"/>
</dbReference>
<dbReference type="OrthoDB" id="9803906at2"/>
<dbReference type="InterPro" id="IPR020588">
    <property type="entry name" value="RecA_ATP-bd"/>
</dbReference>
<evidence type="ECO:0000313" key="16">
    <source>
        <dbReference type="Proteomes" id="UP000287969"/>
    </source>
</evidence>
<organism evidence="15 16">
    <name type="scientific">Acidilutibacter cellobiosedens</name>
    <dbReference type="NCBI Taxonomy" id="2507161"/>
    <lineage>
        <taxon>Bacteria</taxon>
        <taxon>Bacillati</taxon>
        <taxon>Bacillota</taxon>
        <taxon>Tissierellia</taxon>
        <taxon>Tissierellales</taxon>
        <taxon>Acidilutibacteraceae</taxon>
        <taxon>Acidilutibacter</taxon>
    </lineage>
</organism>
<dbReference type="PROSITE" id="PS50162">
    <property type="entry name" value="RECA_2"/>
    <property type="match status" value="1"/>
</dbReference>
<dbReference type="PANTHER" id="PTHR32472:SF10">
    <property type="entry name" value="DNA REPAIR PROTEIN RADA-LIKE PROTEIN"/>
    <property type="match status" value="1"/>
</dbReference>
<keyword evidence="1 11" id="KW-0479">Metal-binding</keyword>
<dbReference type="SMART" id="SM00382">
    <property type="entry name" value="AAA"/>
    <property type="match status" value="1"/>
</dbReference>
<evidence type="ECO:0000256" key="1">
    <source>
        <dbReference type="ARBA" id="ARBA00022723"/>
    </source>
</evidence>
<dbReference type="GO" id="GO:0016787">
    <property type="term" value="F:hydrolase activity"/>
    <property type="evidence" value="ECO:0007669"/>
    <property type="project" value="UniProtKB-KW"/>
</dbReference>
<comment type="function">
    <text evidence="11">Plays a role in repairing double-strand DNA breaks, probably involving stabilizing or processing branched DNA or blocked replication forks.</text>
</comment>
<evidence type="ECO:0000256" key="11">
    <source>
        <dbReference type="HAMAP-Rule" id="MF_01498"/>
    </source>
</evidence>
<evidence type="ECO:0000259" key="14">
    <source>
        <dbReference type="PROSITE" id="PS50162"/>
    </source>
</evidence>
<dbReference type="KEGG" id="spoa:EQM13_14570"/>
<dbReference type="EMBL" id="CP035282">
    <property type="protein sequence ID" value="QAT62704.1"/>
    <property type="molecule type" value="Genomic_DNA"/>
</dbReference>
<dbReference type="SUPFAM" id="SSF54211">
    <property type="entry name" value="Ribosomal protein S5 domain 2-like"/>
    <property type="match status" value="1"/>
</dbReference>
<dbReference type="Proteomes" id="UP000287969">
    <property type="component" value="Chromosome"/>
</dbReference>
<evidence type="ECO:0000256" key="3">
    <source>
        <dbReference type="ARBA" id="ARBA00022763"/>
    </source>
</evidence>
<dbReference type="InterPro" id="IPR020568">
    <property type="entry name" value="Ribosomal_Su5_D2-typ_SF"/>
</dbReference>
<evidence type="ECO:0000256" key="9">
    <source>
        <dbReference type="ARBA" id="ARBA00023125"/>
    </source>
</evidence>
<evidence type="ECO:0000256" key="4">
    <source>
        <dbReference type="ARBA" id="ARBA00022771"/>
    </source>
</evidence>